<evidence type="ECO:0000256" key="1">
    <source>
        <dbReference type="SAM" id="MobiDB-lite"/>
    </source>
</evidence>
<protein>
    <submittedName>
        <fullName evidence="2">Uncharacterized protein</fullName>
    </submittedName>
</protein>
<dbReference type="AlphaFoldDB" id="A0A368XY43"/>
<keyword evidence="3" id="KW-1185">Reference proteome</keyword>
<name>A0A368XY43_9BURK</name>
<evidence type="ECO:0000313" key="3">
    <source>
        <dbReference type="Proteomes" id="UP000252884"/>
    </source>
</evidence>
<dbReference type="EMBL" id="QPJK01000003">
    <property type="protein sequence ID" value="RCW72892.1"/>
    <property type="molecule type" value="Genomic_DNA"/>
</dbReference>
<dbReference type="RefSeq" id="WP_114468272.1">
    <property type="nucleotide sequence ID" value="NZ_QPJK01000003.1"/>
</dbReference>
<accession>A0A368XY43</accession>
<reference evidence="2 3" key="1">
    <citation type="submission" date="2018-07" db="EMBL/GenBank/DDBJ databases">
        <title>Genomic Encyclopedia of Type Strains, Phase IV (KMG-IV): sequencing the most valuable type-strain genomes for metagenomic binning, comparative biology and taxonomic classification.</title>
        <authorList>
            <person name="Goeker M."/>
        </authorList>
    </citation>
    <scope>NUCLEOTIDE SEQUENCE [LARGE SCALE GENOMIC DNA]</scope>
    <source>
        <strain evidence="2 3">DSM 21634</strain>
    </source>
</reference>
<comment type="caution">
    <text evidence="2">The sequence shown here is derived from an EMBL/GenBank/DDBJ whole genome shotgun (WGS) entry which is preliminary data.</text>
</comment>
<gene>
    <name evidence="2" type="ORF">DES41_103500</name>
</gene>
<proteinExistence type="predicted"/>
<sequence>MTTVSAIGSTAWTASTALARTPVAEATAAPPSTVLELARTAPAPTVYERPTGPTRSWASAPGDAISSLMQRNAANGTGSLASQWRGLGGALLTRLAEQGGDYRQTLVQHASGVAASDALASARDSAVTLQLRIRTQSGATVELSIAVSRGSGQIQGALQVDMRSSGALTDAERKALGALAEGLDKALAGLGRADQPQLDLSGLLAYDDKQLSSIELTVRSPRADDPLRSFSLQASAREKRIDMQGVAGTLSLRLDNAQPLATAREEVRQASIAQYLAQFEAAGQRGHIGAELVDQLRQAFAQLHGAHNTSGGQAQALDGTPQALQNQVAPLLSGLADFELRIAGEFRKTNDDGYLTEVSQARYEVAQQTSVQRTGNTGPTGDITVTQTRSAVLQAQVLRALGEAEIDLKGGNYHRTDIDDQSRGATTVATVQGRLVRAESEQADQQLLTYAKLLNHRAVQTHTEPRERHTREDLLPTVR</sequence>
<feature type="compositionally biased region" description="Basic and acidic residues" evidence="1">
    <location>
        <begin position="463"/>
        <end position="479"/>
    </location>
</feature>
<feature type="region of interest" description="Disordered" evidence="1">
    <location>
        <begin position="458"/>
        <end position="479"/>
    </location>
</feature>
<dbReference type="OrthoDB" id="8820698at2"/>
<organism evidence="2 3">
    <name type="scientific">Pseudorhodoferax soli</name>
    <dbReference type="NCBI Taxonomy" id="545864"/>
    <lineage>
        <taxon>Bacteria</taxon>
        <taxon>Pseudomonadati</taxon>
        <taxon>Pseudomonadota</taxon>
        <taxon>Betaproteobacteria</taxon>
        <taxon>Burkholderiales</taxon>
        <taxon>Comamonadaceae</taxon>
    </lineage>
</organism>
<dbReference type="Proteomes" id="UP000252884">
    <property type="component" value="Unassembled WGS sequence"/>
</dbReference>
<evidence type="ECO:0000313" key="2">
    <source>
        <dbReference type="EMBL" id="RCW72892.1"/>
    </source>
</evidence>